<gene>
    <name evidence="3" type="ORF">CXZ10_16830</name>
</gene>
<keyword evidence="1" id="KW-0812">Transmembrane</keyword>
<evidence type="ECO:0000313" key="3">
    <source>
        <dbReference type="EMBL" id="PKR88116.1"/>
    </source>
</evidence>
<keyword evidence="4" id="KW-1185">Reference proteome</keyword>
<dbReference type="RefSeq" id="WP_101290517.1">
    <property type="nucleotide sequence ID" value="NZ_FOUQ01000002.1"/>
</dbReference>
<proteinExistence type="predicted"/>
<sequence>MVVRFRSLAARFSRLARRFAVERRGVSAVEFALILPLMLVIYAGCGEVTTALIVDRKVSRAASTISDLVAQQTSVSAATMTNIFDATAAILEPYDVAAVKVVLVVVDVTSSGQKVAWSKARNDTAATPNVAPPTGLAVPTTIASVGDEIVVGRVTYAYTSPFANVMKSITGGTVYNLKHVFYLKPRQGTTIAFTG</sequence>
<dbReference type="OrthoDB" id="7189296at2"/>
<dbReference type="Proteomes" id="UP000233491">
    <property type="component" value="Unassembled WGS sequence"/>
</dbReference>
<evidence type="ECO:0000313" key="4">
    <source>
        <dbReference type="Proteomes" id="UP000233491"/>
    </source>
</evidence>
<name>A0A1I4RQN9_9HYPH</name>
<dbReference type="EMBL" id="PJNW01000014">
    <property type="protein sequence ID" value="PKR88116.1"/>
    <property type="molecule type" value="Genomic_DNA"/>
</dbReference>
<evidence type="ECO:0000256" key="1">
    <source>
        <dbReference type="SAM" id="Phobius"/>
    </source>
</evidence>
<reference evidence="3 4" key="1">
    <citation type="submission" date="2017-12" db="EMBL/GenBank/DDBJ databases">
        <title>Anaerobic carbon monoxide metabolism by Pleomorphomonas carboxyditropha sp. nov., a new mesophilic hydrogenogenic carboxidotroph.</title>
        <authorList>
            <person name="Esquivel-Elizondo S."/>
            <person name="Krajmalnik-Brown R."/>
        </authorList>
    </citation>
    <scope>NUCLEOTIDE SEQUENCE [LARGE SCALE GENOMIC DNA]</scope>
    <source>
        <strain evidence="3 4">R5-392</strain>
    </source>
</reference>
<keyword evidence="1" id="KW-0472">Membrane</keyword>
<feature type="transmembrane region" description="Helical" evidence="1">
    <location>
        <begin position="31"/>
        <end position="54"/>
    </location>
</feature>
<dbReference type="AlphaFoldDB" id="A0A1I4RQN9"/>
<dbReference type="InterPro" id="IPR012495">
    <property type="entry name" value="TadE-like_dom"/>
</dbReference>
<comment type="caution">
    <text evidence="3">The sequence shown here is derived from an EMBL/GenBank/DDBJ whole genome shotgun (WGS) entry which is preliminary data.</text>
</comment>
<evidence type="ECO:0000259" key="2">
    <source>
        <dbReference type="Pfam" id="PF07811"/>
    </source>
</evidence>
<dbReference type="Pfam" id="PF07811">
    <property type="entry name" value="TadE"/>
    <property type="match status" value="1"/>
</dbReference>
<keyword evidence="1" id="KW-1133">Transmembrane helix</keyword>
<organism evidence="3 4">
    <name type="scientific">Pleomorphomonas diazotrophica</name>
    <dbReference type="NCBI Taxonomy" id="1166257"/>
    <lineage>
        <taxon>Bacteria</taxon>
        <taxon>Pseudomonadati</taxon>
        <taxon>Pseudomonadota</taxon>
        <taxon>Alphaproteobacteria</taxon>
        <taxon>Hyphomicrobiales</taxon>
        <taxon>Pleomorphomonadaceae</taxon>
        <taxon>Pleomorphomonas</taxon>
    </lineage>
</organism>
<protein>
    <recommendedName>
        <fullName evidence="2">TadE-like domain-containing protein</fullName>
    </recommendedName>
</protein>
<feature type="domain" description="TadE-like" evidence="2">
    <location>
        <begin position="25"/>
        <end position="63"/>
    </location>
</feature>
<accession>A0A1I4RQN9</accession>